<evidence type="ECO:0000313" key="1">
    <source>
        <dbReference type="EMBL" id="GBP75086.1"/>
    </source>
</evidence>
<dbReference type="EMBL" id="BGZK01001235">
    <property type="protein sequence ID" value="GBP75086.1"/>
    <property type="molecule type" value="Genomic_DNA"/>
</dbReference>
<comment type="caution">
    <text evidence="1">The sequence shown here is derived from an EMBL/GenBank/DDBJ whole genome shotgun (WGS) entry which is preliminary data.</text>
</comment>
<dbReference type="AlphaFoldDB" id="A0A4C1YG05"/>
<sequence length="79" mass="8844">MYVCAQNAAPRLITARAVPMRGPRAECRARRGRVPYVLSSVRFGPVTGDDDSDDGRLSDSLTCSIWFPRNRVTRYLVTV</sequence>
<proteinExistence type="predicted"/>
<gene>
    <name evidence="1" type="ORF">EVAR_49257_1</name>
</gene>
<keyword evidence="2" id="KW-1185">Reference proteome</keyword>
<dbReference type="Proteomes" id="UP000299102">
    <property type="component" value="Unassembled WGS sequence"/>
</dbReference>
<protein>
    <submittedName>
        <fullName evidence="1">Uncharacterized protein</fullName>
    </submittedName>
</protein>
<organism evidence="1 2">
    <name type="scientific">Eumeta variegata</name>
    <name type="common">Bagworm moth</name>
    <name type="synonym">Eumeta japonica</name>
    <dbReference type="NCBI Taxonomy" id="151549"/>
    <lineage>
        <taxon>Eukaryota</taxon>
        <taxon>Metazoa</taxon>
        <taxon>Ecdysozoa</taxon>
        <taxon>Arthropoda</taxon>
        <taxon>Hexapoda</taxon>
        <taxon>Insecta</taxon>
        <taxon>Pterygota</taxon>
        <taxon>Neoptera</taxon>
        <taxon>Endopterygota</taxon>
        <taxon>Lepidoptera</taxon>
        <taxon>Glossata</taxon>
        <taxon>Ditrysia</taxon>
        <taxon>Tineoidea</taxon>
        <taxon>Psychidae</taxon>
        <taxon>Oiketicinae</taxon>
        <taxon>Eumeta</taxon>
    </lineage>
</organism>
<evidence type="ECO:0000313" key="2">
    <source>
        <dbReference type="Proteomes" id="UP000299102"/>
    </source>
</evidence>
<name>A0A4C1YG05_EUMVA</name>
<accession>A0A4C1YG05</accession>
<reference evidence="1 2" key="1">
    <citation type="journal article" date="2019" name="Commun. Biol.">
        <title>The bagworm genome reveals a unique fibroin gene that provides high tensile strength.</title>
        <authorList>
            <person name="Kono N."/>
            <person name="Nakamura H."/>
            <person name="Ohtoshi R."/>
            <person name="Tomita M."/>
            <person name="Numata K."/>
            <person name="Arakawa K."/>
        </authorList>
    </citation>
    <scope>NUCLEOTIDE SEQUENCE [LARGE SCALE GENOMIC DNA]</scope>
</reference>